<evidence type="ECO:0000313" key="2">
    <source>
        <dbReference type="Proteomes" id="UP000030377"/>
    </source>
</evidence>
<reference evidence="1 2" key="1">
    <citation type="submission" date="2014-09" db="EMBL/GenBank/DDBJ databases">
        <title>Draft genome of Bradyrhizobium japonicum Is-34.</title>
        <authorList>
            <person name="Tsurumaru H."/>
            <person name="Yamakawa T."/>
            <person name="Hashimoto S."/>
            <person name="Okizaki K."/>
            <person name="Kanesaki Y."/>
            <person name="Yoshikawa H."/>
            <person name="Yajima S."/>
        </authorList>
    </citation>
    <scope>NUCLEOTIDE SEQUENCE [LARGE SCALE GENOMIC DNA]</scope>
    <source>
        <strain evidence="1 2">Is-34</strain>
    </source>
</reference>
<dbReference type="AlphaFoldDB" id="A0A0A3Z152"/>
<protein>
    <recommendedName>
        <fullName evidence="3">EthD domain-containing protein</fullName>
    </recommendedName>
</protein>
<organism evidence="1 2">
    <name type="scientific">Bradyrhizobium japonicum</name>
    <dbReference type="NCBI Taxonomy" id="375"/>
    <lineage>
        <taxon>Bacteria</taxon>
        <taxon>Pseudomonadati</taxon>
        <taxon>Pseudomonadota</taxon>
        <taxon>Alphaproteobacteria</taxon>
        <taxon>Hyphomicrobiales</taxon>
        <taxon>Nitrobacteraceae</taxon>
        <taxon>Bradyrhizobium</taxon>
    </lineage>
</organism>
<evidence type="ECO:0000313" key="1">
    <source>
        <dbReference type="EMBL" id="KGT79608.1"/>
    </source>
</evidence>
<dbReference type="Proteomes" id="UP000030377">
    <property type="component" value="Unassembled WGS sequence"/>
</dbReference>
<proteinExistence type="predicted"/>
<accession>A0A0A3Z152</accession>
<dbReference type="EMBL" id="JRPN01000010">
    <property type="protein sequence ID" value="KGT79608.1"/>
    <property type="molecule type" value="Genomic_DNA"/>
</dbReference>
<name>A0A0A3Z152_BRAJP</name>
<comment type="caution">
    <text evidence="1">The sequence shown here is derived from an EMBL/GenBank/DDBJ whole genome shotgun (WGS) entry which is preliminary data.</text>
</comment>
<dbReference type="InterPro" id="IPR011008">
    <property type="entry name" value="Dimeric_a/b-barrel"/>
</dbReference>
<dbReference type="SUPFAM" id="SSF54909">
    <property type="entry name" value="Dimeric alpha+beta barrel"/>
    <property type="match status" value="1"/>
</dbReference>
<evidence type="ECO:0008006" key="3">
    <source>
        <dbReference type="Google" id="ProtNLM"/>
    </source>
</evidence>
<sequence length="231" mass="24848">MALLGKGVLAIWNGIKPEAEDDFVAWHVREHIPERVGLPGFLRGRRYVALDGHPKYFNFYETASAADLSSAAYQARLNAPTDWTRQVVAHFLDTSRTICDVAWSTGLGEGGFIEATSFETALAPDALASNLRAQLNAARAAAPGIVGVHLLQGQTQAGQSQTAERALRGGPDKVAAWILLVEGSEPESLRKLRAEAGSNSELERHGAARAISRGLYALQFALTKTEIANSQ</sequence>
<gene>
    <name evidence="1" type="ORF">MA20_12210</name>
</gene>